<feature type="compositionally biased region" description="Low complexity" evidence="1">
    <location>
        <begin position="20"/>
        <end position="42"/>
    </location>
</feature>
<evidence type="ECO:0000313" key="3">
    <source>
        <dbReference type="Proteomes" id="UP000652761"/>
    </source>
</evidence>
<sequence length="83" mass="8847">MTQHCCPNLVFPSALESALSAANSSTLVSRSTLSTGSRGRGSQETETTSERDKPSSKKHAQTLDRVVGQPNTLKKAGASEHYQ</sequence>
<proteinExistence type="predicted"/>
<comment type="caution">
    <text evidence="2">The sequence shown here is derived from an EMBL/GenBank/DDBJ whole genome shotgun (WGS) entry which is preliminary data.</text>
</comment>
<evidence type="ECO:0000256" key="1">
    <source>
        <dbReference type="SAM" id="MobiDB-lite"/>
    </source>
</evidence>
<protein>
    <submittedName>
        <fullName evidence="2">Uncharacterized protein</fullName>
    </submittedName>
</protein>
<dbReference type="Proteomes" id="UP000652761">
    <property type="component" value="Unassembled WGS sequence"/>
</dbReference>
<name>A0A843XPW2_COLES</name>
<accession>A0A843XPW2</accession>
<evidence type="ECO:0000313" key="2">
    <source>
        <dbReference type="EMBL" id="MQM21769.1"/>
    </source>
</evidence>
<organism evidence="2 3">
    <name type="scientific">Colocasia esculenta</name>
    <name type="common">Wild taro</name>
    <name type="synonym">Arum esculentum</name>
    <dbReference type="NCBI Taxonomy" id="4460"/>
    <lineage>
        <taxon>Eukaryota</taxon>
        <taxon>Viridiplantae</taxon>
        <taxon>Streptophyta</taxon>
        <taxon>Embryophyta</taxon>
        <taxon>Tracheophyta</taxon>
        <taxon>Spermatophyta</taxon>
        <taxon>Magnoliopsida</taxon>
        <taxon>Liliopsida</taxon>
        <taxon>Araceae</taxon>
        <taxon>Aroideae</taxon>
        <taxon>Colocasieae</taxon>
        <taxon>Colocasia</taxon>
    </lineage>
</organism>
<feature type="region of interest" description="Disordered" evidence="1">
    <location>
        <begin position="20"/>
        <end position="83"/>
    </location>
</feature>
<keyword evidence="3" id="KW-1185">Reference proteome</keyword>
<reference evidence="2" key="1">
    <citation type="submission" date="2017-07" db="EMBL/GenBank/DDBJ databases">
        <title>Taro Niue Genome Assembly and Annotation.</title>
        <authorList>
            <person name="Atibalentja N."/>
            <person name="Keating K."/>
            <person name="Fields C.J."/>
        </authorList>
    </citation>
    <scope>NUCLEOTIDE SEQUENCE</scope>
    <source>
        <strain evidence="2">Niue_2</strain>
        <tissue evidence="2">Leaf</tissue>
    </source>
</reference>
<dbReference type="AlphaFoldDB" id="A0A843XPW2"/>
<gene>
    <name evidence="2" type="ORF">Taro_054814</name>
</gene>
<dbReference type="EMBL" id="NMUH01011564">
    <property type="protein sequence ID" value="MQM21769.1"/>
    <property type="molecule type" value="Genomic_DNA"/>
</dbReference>